<gene>
    <name evidence="3" type="ORF">GCM10010328_67240</name>
</gene>
<name>A0ABQ3CBG6_9ACTN</name>
<feature type="transmembrane region" description="Helical" evidence="2">
    <location>
        <begin position="50"/>
        <end position="70"/>
    </location>
</feature>
<keyword evidence="4" id="KW-1185">Reference proteome</keyword>
<protein>
    <recommendedName>
        <fullName evidence="5">Integral membrane protein</fullName>
    </recommendedName>
</protein>
<feature type="compositionally biased region" description="Polar residues" evidence="1">
    <location>
        <begin position="97"/>
        <end position="114"/>
    </location>
</feature>
<dbReference type="Proteomes" id="UP000624183">
    <property type="component" value="Unassembled WGS sequence"/>
</dbReference>
<evidence type="ECO:0000313" key="4">
    <source>
        <dbReference type="Proteomes" id="UP000624183"/>
    </source>
</evidence>
<dbReference type="EMBL" id="BMUW01000033">
    <property type="protein sequence ID" value="GGZ83498.1"/>
    <property type="molecule type" value="Genomic_DNA"/>
</dbReference>
<evidence type="ECO:0008006" key="5">
    <source>
        <dbReference type="Google" id="ProtNLM"/>
    </source>
</evidence>
<reference evidence="4" key="1">
    <citation type="journal article" date="2019" name="Int. J. Syst. Evol. Microbiol.">
        <title>The Global Catalogue of Microorganisms (GCM) 10K type strain sequencing project: providing services to taxonomists for standard genome sequencing and annotation.</title>
        <authorList>
            <consortium name="The Broad Institute Genomics Platform"/>
            <consortium name="The Broad Institute Genome Sequencing Center for Infectious Disease"/>
            <person name="Wu L."/>
            <person name="Ma J."/>
        </authorList>
    </citation>
    <scope>NUCLEOTIDE SEQUENCE [LARGE SCALE GENOMIC DNA]</scope>
    <source>
        <strain evidence="4">JCM 4602</strain>
    </source>
</reference>
<feature type="region of interest" description="Disordered" evidence="1">
    <location>
        <begin position="91"/>
        <end position="114"/>
    </location>
</feature>
<accession>A0ABQ3CBG6</accession>
<keyword evidence="2" id="KW-1133">Transmembrane helix</keyword>
<organism evidence="3 4">
    <name type="scientific">Streptomyces rubiginosohelvolus</name>
    <dbReference type="NCBI Taxonomy" id="67362"/>
    <lineage>
        <taxon>Bacteria</taxon>
        <taxon>Bacillati</taxon>
        <taxon>Actinomycetota</taxon>
        <taxon>Actinomycetes</taxon>
        <taxon>Kitasatosporales</taxon>
        <taxon>Streptomycetaceae</taxon>
        <taxon>Streptomyces</taxon>
    </lineage>
</organism>
<sequence>MKQRTVRVARYIASLAVGAAHMGLALWAGSTAGGWSWQHGYALPYDTSSSAAISAAIVLGLAAAGAVLVLPEPWMTEVRFLVRGRPLRPCPGCGGRISTSANNDPNTTSKETAK</sequence>
<keyword evidence="2" id="KW-0812">Transmembrane</keyword>
<evidence type="ECO:0000256" key="2">
    <source>
        <dbReference type="SAM" id="Phobius"/>
    </source>
</evidence>
<proteinExistence type="predicted"/>
<keyword evidence="2" id="KW-0472">Membrane</keyword>
<evidence type="ECO:0000256" key="1">
    <source>
        <dbReference type="SAM" id="MobiDB-lite"/>
    </source>
</evidence>
<feature type="transmembrane region" description="Helical" evidence="2">
    <location>
        <begin position="12"/>
        <end position="30"/>
    </location>
</feature>
<comment type="caution">
    <text evidence="3">The sequence shown here is derived from an EMBL/GenBank/DDBJ whole genome shotgun (WGS) entry which is preliminary data.</text>
</comment>
<evidence type="ECO:0000313" key="3">
    <source>
        <dbReference type="EMBL" id="GGZ83498.1"/>
    </source>
</evidence>